<evidence type="ECO:0008006" key="6">
    <source>
        <dbReference type="Google" id="ProtNLM"/>
    </source>
</evidence>
<keyword evidence="1" id="KW-0175">Coiled coil</keyword>
<dbReference type="AlphaFoldDB" id="A0A2N9I6S8"/>
<evidence type="ECO:0000256" key="2">
    <source>
        <dbReference type="SAM" id="MobiDB-lite"/>
    </source>
</evidence>
<evidence type="ECO:0000256" key="1">
    <source>
        <dbReference type="SAM" id="Coils"/>
    </source>
</evidence>
<feature type="domain" description="DUF630" evidence="4">
    <location>
        <begin position="1"/>
        <end position="58"/>
    </location>
</feature>
<feature type="region of interest" description="Disordered" evidence="2">
    <location>
        <begin position="60"/>
        <end position="130"/>
    </location>
</feature>
<feature type="compositionally biased region" description="Basic and acidic residues" evidence="2">
    <location>
        <begin position="72"/>
        <end position="89"/>
    </location>
</feature>
<feature type="domain" description="DUF632" evidence="3">
    <location>
        <begin position="412"/>
        <end position="725"/>
    </location>
</feature>
<reference evidence="5" key="1">
    <citation type="submission" date="2018-02" db="EMBL/GenBank/DDBJ databases">
        <authorList>
            <person name="Cohen D.B."/>
            <person name="Kent A.D."/>
        </authorList>
    </citation>
    <scope>NUCLEOTIDE SEQUENCE</scope>
</reference>
<evidence type="ECO:0000259" key="3">
    <source>
        <dbReference type="Pfam" id="PF04782"/>
    </source>
</evidence>
<dbReference type="Pfam" id="PF04783">
    <property type="entry name" value="DUF630"/>
    <property type="match status" value="1"/>
</dbReference>
<proteinExistence type="predicted"/>
<evidence type="ECO:0000259" key="4">
    <source>
        <dbReference type="Pfam" id="PF04783"/>
    </source>
</evidence>
<protein>
    <recommendedName>
        <fullName evidence="6">DUF632 domain-containing protein</fullName>
    </recommendedName>
</protein>
<feature type="compositionally biased region" description="Basic and acidic residues" evidence="2">
    <location>
        <begin position="108"/>
        <end position="130"/>
    </location>
</feature>
<accession>A0A2N9I6S8</accession>
<feature type="compositionally biased region" description="Acidic residues" evidence="2">
    <location>
        <begin position="355"/>
        <end position="366"/>
    </location>
</feature>
<feature type="region of interest" description="Disordered" evidence="2">
    <location>
        <begin position="355"/>
        <end position="381"/>
    </location>
</feature>
<dbReference type="EMBL" id="OIVN01005001">
    <property type="protein sequence ID" value="SPD20362.1"/>
    <property type="molecule type" value="Genomic_DNA"/>
</dbReference>
<sequence>MGCSNSKVDDQPAVELCRDRLNHLDEAIHQRYALAQAHIAYTRSLRAIGHSLHNFIHQQDPALSSFSPPPDSPKKPDPNPNHPQEHHLQDSNSGHLNFNSDSDDDVDDHSGGLLHDHHDHSGNSTPDLHRIDYMDTNMDYGFGGGGGGGNGGSGFMHMNYMKNKATTPSVVYEQRPMNQETVYMGESSSSGYGNAYPYYGNNTNSSPAPYSYSGYPGSNSGYPGSNSGYPGSNSNVNFNGYYANSPNYGAGAVADASSMTKAKPAPPPPSPPRASAWDFLNPFESYEKFYTTPAYTPSRDSKVREEEGIPELEDEDYHHYQHEVVKEVQGNQKFVVGDNGGRRGGVSNSKAVMVEEDDDDDGVDDNEATRPRASGGGAMENDGVEYDVHVVGEKVLPEEGRPRYKGSLNAFQVAKELEVLFERASDSGNEVAKLLEVGKIPYNRKHAVYQVSSKMLHAVTPPASVVSSQPSTSTGAETSASAVSLDVDEDPVGLGSRNLSSTLQKLYLWEKKLYAEVKAEEKMRVVHDRKVIKLKRLDEKGAEAHKVETTRTFIRSLSTKIRMAIQVVDRISVTINTIRDEELWPQLNELIKGLTGMWKSMLECHRSQCQAIREAKGLGSIGSGKKLSDAHIKVTLELEHELLRWTSSFSSWIHAQKGYVSALNNWLLKCLLYVPEETEDGVAPFSPSRIGAPPVFVICNRWSQALESISEKEVIDSMRVFTTSVLQIWEHDKLEMRQRMMGNKDLERKVKDLDRKDQKIQKEIQALDKKMVLFSQDEQIVYQSDTSNHSLQASLQRIFEAMEKFTDESMKAYQGLLPRGE</sequence>
<dbReference type="PANTHER" id="PTHR21450">
    <property type="entry name" value="PROTEIN ALTERED PHOSPHATE STARVATION RESPONSE 1"/>
    <property type="match status" value="1"/>
</dbReference>
<feature type="coiled-coil region" evidence="1">
    <location>
        <begin position="743"/>
        <end position="770"/>
    </location>
</feature>
<evidence type="ECO:0000313" key="5">
    <source>
        <dbReference type="EMBL" id="SPD20362.1"/>
    </source>
</evidence>
<name>A0A2N9I6S8_FAGSY</name>
<dbReference type="Pfam" id="PF04782">
    <property type="entry name" value="DUF632"/>
    <property type="match status" value="1"/>
</dbReference>
<organism evidence="5">
    <name type="scientific">Fagus sylvatica</name>
    <name type="common">Beechnut</name>
    <dbReference type="NCBI Taxonomy" id="28930"/>
    <lineage>
        <taxon>Eukaryota</taxon>
        <taxon>Viridiplantae</taxon>
        <taxon>Streptophyta</taxon>
        <taxon>Embryophyta</taxon>
        <taxon>Tracheophyta</taxon>
        <taxon>Spermatophyta</taxon>
        <taxon>Magnoliopsida</taxon>
        <taxon>eudicotyledons</taxon>
        <taxon>Gunneridae</taxon>
        <taxon>Pentapetalae</taxon>
        <taxon>rosids</taxon>
        <taxon>fabids</taxon>
        <taxon>Fagales</taxon>
        <taxon>Fagaceae</taxon>
        <taxon>Fagus</taxon>
    </lineage>
</organism>
<dbReference type="PANTHER" id="PTHR21450:SF41">
    <property type="entry name" value="RNA POLYMERASE SUBUNIT BETA, PUTATIVE (DUF630 AND DUF632)-RELATED"/>
    <property type="match status" value="1"/>
</dbReference>
<dbReference type="InterPro" id="IPR006868">
    <property type="entry name" value="DUF630"/>
</dbReference>
<dbReference type="InterPro" id="IPR006867">
    <property type="entry name" value="DUF632"/>
</dbReference>
<gene>
    <name evidence="5" type="ORF">FSB_LOCUS48244</name>
</gene>